<accession>C4ZEP0</accession>
<protein>
    <submittedName>
        <fullName evidence="2">Uncharacterized protein</fullName>
    </submittedName>
</protein>
<gene>
    <name evidence="2" type="ordered locus">EUBREC_0770</name>
    <name evidence="3" type="ordered locus">EUBREC_2726</name>
</gene>
<dbReference type="HOGENOM" id="CLU_2023276_0_0_9"/>
<dbReference type="Proteomes" id="UP000001477">
    <property type="component" value="Chromosome"/>
</dbReference>
<dbReference type="EMBL" id="CP001107">
    <property type="protein sequence ID" value="ACR76456.1"/>
    <property type="molecule type" value="Genomic_DNA"/>
</dbReference>
<proteinExistence type="predicted"/>
<evidence type="ECO:0000313" key="3">
    <source>
        <dbReference type="EMBL" id="ACR76456.1"/>
    </source>
</evidence>
<feature type="region of interest" description="Disordered" evidence="1">
    <location>
        <begin position="11"/>
        <end position="93"/>
    </location>
</feature>
<name>C4ZEP0_AGARV</name>
<dbReference type="KEGG" id="ere:EUBREC_2726"/>
<evidence type="ECO:0000313" key="2">
    <source>
        <dbReference type="EMBL" id="ACR74556.1"/>
    </source>
</evidence>
<dbReference type="KEGG" id="ere:EUBREC_0770"/>
<sequence>MARGCLTCQKPVQSGFASVQHPKKGARRRLQSIRRKKEGKKQKYNPTYGRRREKESDTQHRQDHRGNRQQDGTNIKQEHQQSRQKGQRQSKGSNQYFQQYLHLQNLLYLSFLPLFYHACPGT</sequence>
<organism evidence="2 4">
    <name type="scientific">Agathobacter rectalis (strain ATCC 33656 / DSM 3377 / JCM 17463 / KCTC 5835 / VPI 0990)</name>
    <name type="common">Eubacterium rectale</name>
    <dbReference type="NCBI Taxonomy" id="515619"/>
    <lineage>
        <taxon>Bacteria</taxon>
        <taxon>Bacillati</taxon>
        <taxon>Bacillota</taxon>
        <taxon>Clostridia</taxon>
        <taxon>Lachnospirales</taxon>
        <taxon>Lachnospiraceae</taxon>
        <taxon>Agathobacter</taxon>
    </lineage>
</organism>
<feature type="compositionally biased region" description="Low complexity" evidence="1">
    <location>
        <begin position="83"/>
        <end position="93"/>
    </location>
</feature>
<dbReference type="EMBL" id="CP001107">
    <property type="protein sequence ID" value="ACR74556.1"/>
    <property type="molecule type" value="Genomic_DNA"/>
</dbReference>
<reference evidence="2 4" key="1">
    <citation type="journal article" date="2009" name="Proc. Natl. Acad. Sci. U.S.A.">
        <title>Characterizing a model human gut microbiota composed of members of its two dominant bacterial phyla.</title>
        <authorList>
            <person name="Mahowald M.A."/>
            <person name="Rey F.E."/>
            <person name="Seedorf H."/>
            <person name="Turnbaugh P.J."/>
            <person name="Fulton R.S."/>
            <person name="Wollam A."/>
            <person name="Shah N."/>
            <person name="Wang C."/>
            <person name="Magrini V."/>
            <person name="Wilson R.K."/>
            <person name="Cantarel B.L."/>
            <person name="Coutinho P.M."/>
            <person name="Henrissat B."/>
            <person name="Crock L.W."/>
            <person name="Russell A."/>
            <person name="Verberkmoes N.C."/>
            <person name="Hettich R.L."/>
            <person name="Gordon J.I."/>
        </authorList>
    </citation>
    <scope>NUCLEOTIDE SEQUENCE [LARGE SCALE GENOMIC DNA]</scope>
    <source>
        <strain evidence="2">ATCC 33656</strain>
        <strain evidence="4">ATCC 33656 / DSM 3377 / JCM 17463 / KCTC 5835 / LMG 30912 / VPI 0990</strain>
    </source>
</reference>
<feature type="compositionally biased region" description="Basic residues" evidence="1">
    <location>
        <begin position="21"/>
        <end position="43"/>
    </location>
</feature>
<evidence type="ECO:0000256" key="1">
    <source>
        <dbReference type="SAM" id="MobiDB-lite"/>
    </source>
</evidence>
<evidence type="ECO:0000313" key="4">
    <source>
        <dbReference type="Proteomes" id="UP000001477"/>
    </source>
</evidence>
<dbReference type="PaxDb" id="515619-EUBREC_0770"/>
<feature type="compositionally biased region" description="Basic and acidic residues" evidence="1">
    <location>
        <begin position="50"/>
        <end position="68"/>
    </location>
</feature>
<dbReference type="AlphaFoldDB" id="C4ZEP0"/>